<comment type="similarity">
    <text evidence="2">Belongs to the monovalent cation:proton antiporter 2 (CPA2) transporter (TC 2.A.37) family.</text>
</comment>
<evidence type="ECO:0000256" key="3">
    <source>
        <dbReference type="ARBA" id="ARBA00022448"/>
    </source>
</evidence>
<evidence type="ECO:0000256" key="2">
    <source>
        <dbReference type="ARBA" id="ARBA00005551"/>
    </source>
</evidence>
<dbReference type="InterPro" id="IPR036291">
    <property type="entry name" value="NAD(P)-bd_dom_sf"/>
</dbReference>
<feature type="transmembrane region" description="Helical" evidence="7">
    <location>
        <begin position="182"/>
        <end position="206"/>
    </location>
</feature>
<feature type="transmembrane region" description="Helical" evidence="7">
    <location>
        <begin position="6"/>
        <end position="25"/>
    </location>
</feature>
<dbReference type="Gene3D" id="1.20.1530.20">
    <property type="match status" value="1"/>
</dbReference>
<evidence type="ECO:0000259" key="8">
    <source>
        <dbReference type="PROSITE" id="PS51201"/>
    </source>
</evidence>
<dbReference type="PANTHER" id="PTHR42751:SF1">
    <property type="entry name" value="CATION_PROTON ANTIPORTER YBAL-RELATED"/>
    <property type="match status" value="1"/>
</dbReference>
<evidence type="ECO:0000256" key="6">
    <source>
        <dbReference type="ARBA" id="ARBA00023136"/>
    </source>
</evidence>
<dbReference type="Pfam" id="PF00999">
    <property type="entry name" value="Na_H_Exchanger"/>
    <property type="match status" value="1"/>
</dbReference>
<evidence type="ECO:0000313" key="9">
    <source>
        <dbReference type="EMBL" id="XDO95851.1"/>
    </source>
</evidence>
<evidence type="ECO:0000256" key="4">
    <source>
        <dbReference type="ARBA" id="ARBA00022692"/>
    </source>
</evidence>
<comment type="subcellular location">
    <subcellularLocation>
        <location evidence="1">Membrane</location>
        <topology evidence="1">Multi-pass membrane protein</topology>
    </subcellularLocation>
</comment>
<feature type="transmembrane region" description="Helical" evidence="7">
    <location>
        <begin position="218"/>
        <end position="238"/>
    </location>
</feature>
<dbReference type="Pfam" id="PF02254">
    <property type="entry name" value="TrkA_N"/>
    <property type="match status" value="1"/>
</dbReference>
<dbReference type="AlphaFoldDB" id="A0AB39KPS0"/>
<dbReference type="InterPro" id="IPR038770">
    <property type="entry name" value="Na+/solute_symporter_sf"/>
</dbReference>
<feature type="transmembrane region" description="Helical" evidence="7">
    <location>
        <begin position="304"/>
        <end position="323"/>
    </location>
</feature>
<feature type="transmembrane region" description="Helical" evidence="7">
    <location>
        <begin position="368"/>
        <end position="387"/>
    </location>
</feature>
<dbReference type="Gene3D" id="3.40.50.720">
    <property type="entry name" value="NAD(P)-binding Rossmann-like Domain"/>
    <property type="match status" value="1"/>
</dbReference>
<keyword evidence="3" id="KW-0813">Transport</keyword>
<evidence type="ECO:0000256" key="1">
    <source>
        <dbReference type="ARBA" id="ARBA00004141"/>
    </source>
</evidence>
<dbReference type="InterPro" id="IPR006153">
    <property type="entry name" value="Cation/H_exchanger_TM"/>
</dbReference>
<feature type="transmembrane region" description="Helical" evidence="7">
    <location>
        <begin position="56"/>
        <end position="75"/>
    </location>
</feature>
<dbReference type="GO" id="GO:0016020">
    <property type="term" value="C:membrane"/>
    <property type="evidence" value="ECO:0007669"/>
    <property type="project" value="UniProtKB-SubCell"/>
</dbReference>
<accession>A0AB39KPS0</accession>
<dbReference type="GO" id="GO:0006813">
    <property type="term" value="P:potassium ion transport"/>
    <property type="evidence" value="ECO:0007669"/>
    <property type="project" value="InterPro"/>
</dbReference>
<evidence type="ECO:0000256" key="5">
    <source>
        <dbReference type="ARBA" id="ARBA00022989"/>
    </source>
</evidence>
<dbReference type="RefSeq" id="WP_369058696.1">
    <property type="nucleotide sequence ID" value="NZ_CP158375.1"/>
</dbReference>
<feature type="domain" description="RCK N-terminal" evidence="8">
    <location>
        <begin position="416"/>
        <end position="533"/>
    </location>
</feature>
<feature type="transmembrane region" description="Helical" evidence="7">
    <location>
        <begin position="117"/>
        <end position="136"/>
    </location>
</feature>
<feature type="transmembrane region" description="Helical" evidence="7">
    <location>
        <begin position="87"/>
        <end position="111"/>
    </location>
</feature>
<feature type="transmembrane region" description="Helical" evidence="7">
    <location>
        <begin position="335"/>
        <end position="356"/>
    </location>
</feature>
<protein>
    <submittedName>
        <fullName evidence="9">YbaL family putative K(+) efflux transporter</fullName>
    </submittedName>
</protein>
<organism evidence="9">
    <name type="scientific">Caulobacter sp. 73W</name>
    <dbReference type="NCBI Taxonomy" id="3161137"/>
    <lineage>
        <taxon>Bacteria</taxon>
        <taxon>Pseudomonadati</taxon>
        <taxon>Pseudomonadota</taxon>
        <taxon>Alphaproteobacteria</taxon>
        <taxon>Caulobacterales</taxon>
        <taxon>Caulobacteraceae</taxon>
        <taxon>Caulobacter</taxon>
    </lineage>
</organism>
<dbReference type="NCBIfam" id="NF007950">
    <property type="entry name" value="PRK10669.1"/>
    <property type="match status" value="1"/>
</dbReference>
<keyword evidence="5 7" id="KW-1133">Transmembrane helix</keyword>
<dbReference type="SUPFAM" id="SSF51735">
    <property type="entry name" value="NAD(P)-binding Rossmann-fold domains"/>
    <property type="match status" value="1"/>
</dbReference>
<dbReference type="PANTHER" id="PTHR42751">
    <property type="entry name" value="SODIUM/HYDROGEN EXCHANGER FAMILY/TRKA DOMAIN PROTEIN"/>
    <property type="match status" value="1"/>
</dbReference>
<dbReference type="InterPro" id="IPR003148">
    <property type="entry name" value="RCK_N"/>
</dbReference>
<gene>
    <name evidence="9" type="primary">ybaL</name>
    <name evidence="9" type="ORF">ABOZ73_13750</name>
</gene>
<dbReference type="PROSITE" id="PS51201">
    <property type="entry name" value="RCK_N"/>
    <property type="match status" value="1"/>
</dbReference>
<keyword evidence="6 7" id="KW-0472">Membrane</keyword>
<proteinExistence type="inferred from homology"/>
<evidence type="ECO:0000256" key="7">
    <source>
        <dbReference type="SAM" id="Phobius"/>
    </source>
</evidence>
<feature type="transmembrane region" description="Helical" evidence="7">
    <location>
        <begin position="32"/>
        <end position="50"/>
    </location>
</feature>
<dbReference type="GO" id="GO:1902600">
    <property type="term" value="P:proton transmembrane transport"/>
    <property type="evidence" value="ECO:0007669"/>
    <property type="project" value="InterPro"/>
</dbReference>
<dbReference type="GO" id="GO:0015297">
    <property type="term" value="F:antiporter activity"/>
    <property type="evidence" value="ECO:0007669"/>
    <property type="project" value="InterPro"/>
</dbReference>
<dbReference type="EMBL" id="CP158375">
    <property type="protein sequence ID" value="XDO95851.1"/>
    <property type="molecule type" value="Genomic_DNA"/>
</dbReference>
<feature type="transmembrane region" description="Helical" evidence="7">
    <location>
        <begin position="148"/>
        <end position="170"/>
    </location>
</feature>
<name>A0AB39KPS0_9CAUL</name>
<sequence length="550" mass="56994">MHHTPLIAMIAAGFAAALVLGMLASRMRLSPIVGYLAAGVLVGPYTPGFVGDAAVAAELAEIGVILLMFGVGLHFSYRDLAAVRKIAIPGALTQIVVATLLGMGLAAWLGWPPAGGLIFGLALSVASTVVLLRALTERQLLDTRAGHIAVGWLIVEDIAMIFALVLLPILGEALSGGGGGGATGLALSLGVTLGKLVAFAALMIIVGRRLIPWLLQRVVSTGSSELFTLAILAAGIGVAYGASALFGVSFALGAFFAGMILKESELSHRAAADTLPLRDAFAVLFFVSVGMLLDPSVLVREPLAVLATTMIIVIGKSVAAYAIAKAFGKPSETALLISASLAQIGEFSFILVTLGLSLKLLPQAGSDLVLAGAVISIVLNPLAFLLGDRARARRAKSLAQEVEDALDYQPYRTAASDHVIVVGYGRVGKLVTAQMRRLDQACVVIEQDLARAESLRASGFDTVLGNATRSSVLSAAAIALARRLVVAVPNSLEAGQIITRAKSLNATLWVVARGESEAEARHLRQSGADRVIVGEQEIARIMSQDAPAVG</sequence>
<keyword evidence="4 7" id="KW-0812">Transmembrane</keyword>
<reference evidence="9" key="1">
    <citation type="submission" date="2024-06" db="EMBL/GenBank/DDBJ databases">
        <title>Caulobacter inopinatus, sp. nov.</title>
        <authorList>
            <person name="Donachie S.P."/>
        </authorList>
    </citation>
    <scope>NUCLEOTIDE SEQUENCE</scope>
    <source>
        <strain evidence="9">73W</strain>
    </source>
</reference>